<keyword evidence="2" id="KW-1003">Cell membrane</keyword>
<keyword evidence="5 6" id="KW-0472">Membrane</keyword>
<feature type="transmembrane region" description="Helical" evidence="6">
    <location>
        <begin position="228"/>
        <end position="251"/>
    </location>
</feature>
<gene>
    <name evidence="8" type="ORF">ABXL37_15180</name>
</gene>
<dbReference type="PANTHER" id="PTHR43124:SF3">
    <property type="entry name" value="CHLORAMPHENICOL EFFLUX PUMP RV0191"/>
    <property type="match status" value="1"/>
</dbReference>
<sequence>MRGTSSGVASKPDRSVGSIVVGVLLPFAFAHFLSYLYRNVNAIVYPVLARDLGFDASALGWLTSAYLLAFAIAQLPIGVMLDRYGCRRGQAPLLLVAAAGALLFAHAHSLMELAVGRALIGFGVAGSLMAAIKASSQWLPPERLSLATAMLLAVGGLGAMASTTPMHAVLHFVDWRTAFVVLAFGTVAASMLILVVVPERPSTSSMVRMSDMWRDVGQLFRSWPFWRLSLYSVWAHATYMAMQGLWMGAWLTDVGRLDGRESAAVLMAGTAMMVAGSLVFGWLTDYLKRFGVRPLSICGGGIVLFIASQALMIFGGGAAPLLVACAFTFFGTATTMNYAIIAQSVPPHLTGRVSTSFNLVVFLLAFAVQAGLGAIIAHWLRQAGAYPAVAYQWAFGINLALQCPGLLLWLTFRPWRRETSA</sequence>
<dbReference type="InterPro" id="IPR036259">
    <property type="entry name" value="MFS_trans_sf"/>
</dbReference>
<dbReference type="Pfam" id="PF07690">
    <property type="entry name" value="MFS_1"/>
    <property type="match status" value="1"/>
</dbReference>
<feature type="transmembrane region" description="Helical" evidence="6">
    <location>
        <begin position="357"/>
        <end position="379"/>
    </location>
</feature>
<feature type="domain" description="Major facilitator superfamily (MFS) profile" evidence="7">
    <location>
        <begin position="23"/>
        <end position="417"/>
    </location>
</feature>
<dbReference type="EMBL" id="JBEWCH010000008">
    <property type="protein sequence ID" value="MET1475598.1"/>
    <property type="molecule type" value="Genomic_DNA"/>
</dbReference>
<feature type="transmembrane region" description="Helical" evidence="6">
    <location>
        <begin position="58"/>
        <end position="79"/>
    </location>
</feature>
<feature type="transmembrane region" description="Helical" evidence="6">
    <location>
        <begin position="295"/>
        <end position="315"/>
    </location>
</feature>
<evidence type="ECO:0000313" key="9">
    <source>
        <dbReference type="Proteomes" id="UP001548587"/>
    </source>
</evidence>
<keyword evidence="3 6" id="KW-0812">Transmembrane</keyword>
<organism evidence="8 9">
    <name type="scientific">Burkholderia sola</name>
    <dbReference type="NCBI Taxonomy" id="2843302"/>
    <lineage>
        <taxon>Bacteria</taxon>
        <taxon>Pseudomonadati</taxon>
        <taxon>Pseudomonadota</taxon>
        <taxon>Betaproteobacteria</taxon>
        <taxon>Burkholderiales</taxon>
        <taxon>Burkholderiaceae</taxon>
        <taxon>Burkholderia</taxon>
        <taxon>Burkholderia cepacia complex</taxon>
    </lineage>
</organism>
<feature type="transmembrane region" description="Helical" evidence="6">
    <location>
        <begin position="114"/>
        <end position="132"/>
    </location>
</feature>
<evidence type="ECO:0000256" key="1">
    <source>
        <dbReference type="ARBA" id="ARBA00004651"/>
    </source>
</evidence>
<feature type="transmembrane region" description="Helical" evidence="6">
    <location>
        <begin position="175"/>
        <end position="197"/>
    </location>
</feature>
<dbReference type="SUPFAM" id="SSF103473">
    <property type="entry name" value="MFS general substrate transporter"/>
    <property type="match status" value="1"/>
</dbReference>
<dbReference type="RefSeq" id="WP_245170270.1">
    <property type="nucleotide sequence ID" value="NZ_JBEWCH010000008.1"/>
</dbReference>
<evidence type="ECO:0000256" key="5">
    <source>
        <dbReference type="ARBA" id="ARBA00023136"/>
    </source>
</evidence>
<evidence type="ECO:0000256" key="6">
    <source>
        <dbReference type="SAM" id="Phobius"/>
    </source>
</evidence>
<evidence type="ECO:0000256" key="2">
    <source>
        <dbReference type="ARBA" id="ARBA00022475"/>
    </source>
</evidence>
<protein>
    <submittedName>
        <fullName evidence="8">MFS transporter</fullName>
    </submittedName>
</protein>
<evidence type="ECO:0000259" key="7">
    <source>
        <dbReference type="PROSITE" id="PS50850"/>
    </source>
</evidence>
<name>A0ABV2C923_9BURK</name>
<keyword evidence="4 6" id="KW-1133">Transmembrane helix</keyword>
<dbReference type="PROSITE" id="PS50850">
    <property type="entry name" value="MFS"/>
    <property type="match status" value="1"/>
</dbReference>
<dbReference type="Proteomes" id="UP001548587">
    <property type="component" value="Unassembled WGS sequence"/>
</dbReference>
<dbReference type="InterPro" id="IPR050189">
    <property type="entry name" value="MFS_Efflux_Transporters"/>
</dbReference>
<feature type="transmembrane region" description="Helical" evidence="6">
    <location>
        <begin position="321"/>
        <end position="345"/>
    </location>
</feature>
<evidence type="ECO:0000256" key="4">
    <source>
        <dbReference type="ARBA" id="ARBA00022989"/>
    </source>
</evidence>
<feature type="transmembrane region" description="Helical" evidence="6">
    <location>
        <begin position="16"/>
        <end position="38"/>
    </location>
</feature>
<dbReference type="InterPro" id="IPR020846">
    <property type="entry name" value="MFS_dom"/>
</dbReference>
<accession>A0ABV2C923</accession>
<dbReference type="InterPro" id="IPR011701">
    <property type="entry name" value="MFS"/>
</dbReference>
<feature type="transmembrane region" description="Helical" evidence="6">
    <location>
        <begin position="391"/>
        <end position="412"/>
    </location>
</feature>
<proteinExistence type="predicted"/>
<feature type="transmembrane region" description="Helical" evidence="6">
    <location>
        <begin position="263"/>
        <end position="283"/>
    </location>
</feature>
<evidence type="ECO:0000256" key="3">
    <source>
        <dbReference type="ARBA" id="ARBA00022692"/>
    </source>
</evidence>
<keyword evidence="9" id="KW-1185">Reference proteome</keyword>
<dbReference type="Gene3D" id="1.20.1250.20">
    <property type="entry name" value="MFS general substrate transporter like domains"/>
    <property type="match status" value="2"/>
</dbReference>
<comment type="caution">
    <text evidence="8">The sequence shown here is derived from an EMBL/GenBank/DDBJ whole genome shotgun (WGS) entry which is preliminary data.</text>
</comment>
<comment type="subcellular location">
    <subcellularLocation>
        <location evidence="1">Cell membrane</location>
        <topology evidence="1">Multi-pass membrane protein</topology>
    </subcellularLocation>
</comment>
<dbReference type="PANTHER" id="PTHR43124">
    <property type="entry name" value="PURINE EFFLUX PUMP PBUE"/>
    <property type="match status" value="1"/>
</dbReference>
<reference evidence="8 9" key="1">
    <citation type="submission" date="2024-06" db="EMBL/GenBank/DDBJ databases">
        <title>Burkholderia sola in Mexico.</title>
        <authorList>
            <person name="Estrada P."/>
        </authorList>
    </citation>
    <scope>NUCLEOTIDE SEQUENCE [LARGE SCALE GENOMIC DNA]</scope>
    <source>
        <strain evidence="8 9">CpTa8-5</strain>
    </source>
</reference>
<evidence type="ECO:0000313" key="8">
    <source>
        <dbReference type="EMBL" id="MET1475598.1"/>
    </source>
</evidence>
<feature type="transmembrane region" description="Helical" evidence="6">
    <location>
        <begin position="144"/>
        <end position="163"/>
    </location>
</feature>